<keyword evidence="1" id="KW-0732">Signal</keyword>
<reference evidence="2 3" key="1">
    <citation type="journal article" date="2019" name="Int. J. Syst. Evol. Microbiol.">
        <title>The Global Catalogue of Microorganisms (GCM) 10K type strain sequencing project: providing services to taxonomists for standard genome sequencing and annotation.</title>
        <authorList>
            <consortium name="The Broad Institute Genomics Platform"/>
            <consortium name="The Broad Institute Genome Sequencing Center for Infectious Disease"/>
            <person name="Wu L."/>
            <person name="Ma J."/>
        </authorList>
    </citation>
    <scope>NUCLEOTIDE SEQUENCE [LARGE SCALE GENOMIC DNA]</scope>
    <source>
        <strain evidence="2 3">JCM 15421</strain>
    </source>
</reference>
<comment type="caution">
    <text evidence="2">The sequence shown here is derived from an EMBL/GenBank/DDBJ whole genome shotgun (WGS) entry which is preliminary data.</text>
</comment>
<evidence type="ECO:0000313" key="3">
    <source>
        <dbReference type="Proteomes" id="UP001501523"/>
    </source>
</evidence>
<dbReference type="Proteomes" id="UP001501523">
    <property type="component" value="Unassembled WGS sequence"/>
</dbReference>
<protein>
    <submittedName>
        <fullName evidence="2">Uncharacterized protein</fullName>
    </submittedName>
</protein>
<dbReference type="EMBL" id="BAAAEU010000007">
    <property type="protein sequence ID" value="GAA0714347.1"/>
    <property type="molecule type" value="Genomic_DNA"/>
</dbReference>
<accession>A0ABN1IIA2</accession>
<name>A0ABN1IIA2_9GAMM</name>
<evidence type="ECO:0000256" key="1">
    <source>
        <dbReference type="SAM" id="SignalP"/>
    </source>
</evidence>
<proteinExistence type="predicted"/>
<feature type="signal peptide" evidence="1">
    <location>
        <begin position="1"/>
        <end position="31"/>
    </location>
</feature>
<feature type="chain" id="PRO_5045671366" evidence="1">
    <location>
        <begin position="32"/>
        <end position="105"/>
    </location>
</feature>
<organism evidence="2 3">
    <name type="scientific">Dokdonella soli</name>
    <dbReference type="NCBI Taxonomy" id="529810"/>
    <lineage>
        <taxon>Bacteria</taxon>
        <taxon>Pseudomonadati</taxon>
        <taxon>Pseudomonadota</taxon>
        <taxon>Gammaproteobacteria</taxon>
        <taxon>Lysobacterales</taxon>
        <taxon>Rhodanobacteraceae</taxon>
        <taxon>Dokdonella</taxon>
    </lineage>
</organism>
<keyword evidence="3" id="KW-1185">Reference proteome</keyword>
<gene>
    <name evidence="2" type="ORF">GCM10009105_18810</name>
</gene>
<evidence type="ECO:0000313" key="2">
    <source>
        <dbReference type="EMBL" id="GAA0714347.1"/>
    </source>
</evidence>
<sequence>MKPVAGEAHCRASAVLAAFAAVAKLALPALAKQPGPRRPASGVRQRSRCPMASTDRACSLRSQPLLSSRFLRSLSNPALGILPRAFVSAADARWHRLTALTHPLG</sequence>